<keyword evidence="7" id="KW-0732">Signal</keyword>
<keyword evidence="10" id="KW-1185">Reference proteome</keyword>
<dbReference type="Gene3D" id="3.20.20.80">
    <property type="entry name" value="Glycosidases"/>
    <property type="match status" value="1"/>
</dbReference>
<gene>
    <name evidence="9" type="ORF">BJY01DRAFT_231385</name>
</gene>
<evidence type="ECO:0000256" key="6">
    <source>
        <dbReference type="ARBA" id="ARBA00023295"/>
    </source>
</evidence>
<comment type="similarity">
    <text evidence="2">Belongs to the glycosyl hydrolase 5 (cellulase A) family.</text>
</comment>
<evidence type="ECO:0000313" key="9">
    <source>
        <dbReference type="EMBL" id="KAL2856548.1"/>
    </source>
</evidence>
<evidence type="ECO:0000256" key="3">
    <source>
        <dbReference type="ARBA" id="ARBA00012706"/>
    </source>
</evidence>
<dbReference type="Pfam" id="PF26410">
    <property type="entry name" value="GH5_mannosidase"/>
    <property type="match status" value="1"/>
</dbReference>
<dbReference type="InterPro" id="IPR045053">
    <property type="entry name" value="MAN-like"/>
</dbReference>
<dbReference type="EMBL" id="JBFXLU010000007">
    <property type="protein sequence ID" value="KAL2856548.1"/>
    <property type="molecule type" value="Genomic_DNA"/>
</dbReference>
<dbReference type="InterPro" id="IPR001547">
    <property type="entry name" value="Glyco_hydro_5"/>
</dbReference>
<sequence length="408" mass="45976">MLLPNLNLLLPLSLLAGSAAAAATGKRGFVTTKGNKFQLNGKDFYFAGSNAYYFPFNDNQTDVELGLTAAKKAGLNVFRTWGFNDKNATYIEGGLPQYGGEGAGTTEVVFQTWKNGKSTIDLKPFDKVVRAAEKTGIKLIVAFTNNWADYGGMDVYTVNLGGQYHDDFYRLPAIKKAYKRYVKEFVTRYRNSPAIMAWELANEPRCGADGTRNLPRSESGCDPELLTSWINEMSTYIKSLDRNHLVTWGGEGGFNIEGDEDWAYNGSDGGDFEGELRLRNVDFGVFHSYPDWWSKTVQWTDKWIKDHASVGRKVGKPVVHEEYGWLTDEARLSNLGTVSNITRLEAVGGWQKISLEEKMPDMFWQFGFSGYSYGRNHDDGFTIYLDDAEAQPLVYKHAREVNKLNRRH</sequence>
<protein>
    <recommendedName>
        <fullName evidence="3">mannan endo-1,4-beta-mannosidase</fullName>
        <ecNumber evidence="3">3.2.1.78</ecNumber>
    </recommendedName>
</protein>
<evidence type="ECO:0000256" key="1">
    <source>
        <dbReference type="ARBA" id="ARBA00001678"/>
    </source>
</evidence>
<keyword evidence="4" id="KW-0378">Hydrolase</keyword>
<keyword evidence="5" id="KW-0325">Glycoprotein</keyword>
<dbReference type="InterPro" id="IPR017853">
    <property type="entry name" value="GH"/>
</dbReference>
<evidence type="ECO:0000256" key="7">
    <source>
        <dbReference type="SAM" id="SignalP"/>
    </source>
</evidence>
<dbReference type="Proteomes" id="UP001610446">
    <property type="component" value="Unassembled WGS sequence"/>
</dbReference>
<evidence type="ECO:0000313" key="10">
    <source>
        <dbReference type="Proteomes" id="UP001610446"/>
    </source>
</evidence>
<dbReference type="PANTHER" id="PTHR31451">
    <property type="match status" value="1"/>
</dbReference>
<evidence type="ECO:0000256" key="4">
    <source>
        <dbReference type="ARBA" id="ARBA00022801"/>
    </source>
</evidence>
<feature type="signal peptide" evidence="7">
    <location>
        <begin position="1"/>
        <end position="21"/>
    </location>
</feature>
<feature type="chain" id="PRO_5045048435" description="mannan endo-1,4-beta-mannosidase" evidence="7">
    <location>
        <begin position="22"/>
        <end position="408"/>
    </location>
</feature>
<comment type="catalytic activity">
    <reaction evidence="1">
        <text>Random hydrolysis of (1-&gt;4)-beta-D-mannosidic linkages in mannans, galactomannans and glucomannans.</text>
        <dbReference type="EC" id="3.2.1.78"/>
    </reaction>
</comment>
<reference evidence="9 10" key="1">
    <citation type="submission" date="2024-07" db="EMBL/GenBank/DDBJ databases">
        <title>Section-level genome sequencing and comparative genomics of Aspergillus sections Usti and Cavernicolus.</title>
        <authorList>
            <consortium name="Lawrence Berkeley National Laboratory"/>
            <person name="Nybo J.L."/>
            <person name="Vesth T.C."/>
            <person name="Theobald S."/>
            <person name="Frisvad J.C."/>
            <person name="Larsen T.O."/>
            <person name="Kjaerboelling I."/>
            <person name="Rothschild-Mancinelli K."/>
            <person name="Lyhne E.K."/>
            <person name="Kogle M.E."/>
            <person name="Barry K."/>
            <person name="Clum A."/>
            <person name="Na H."/>
            <person name="Ledsgaard L."/>
            <person name="Lin J."/>
            <person name="Lipzen A."/>
            <person name="Kuo A."/>
            <person name="Riley R."/>
            <person name="Mondo S."/>
            <person name="Labutti K."/>
            <person name="Haridas S."/>
            <person name="Pangalinan J."/>
            <person name="Salamov A.A."/>
            <person name="Simmons B.A."/>
            <person name="Magnuson J.K."/>
            <person name="Chen J."/>
            <person name="Drula E."/>
            <person name="Henrissat B."/>
            <person name="Wiebenga A."/>
            <person name="Lubbers R.J."/>
            <person name="Gomes A.C."/>
            <person name="Makela M.R."/>
            <person name="Stajich J."/>
            <person name="Grigoriev I.V."/>
            <person name="Mortensen U.H."/>
            <person name="De Vries R.P."/>
            <person name="Baker S.E."/>
            <person name="Andersen M.R."/>
        </authorList>
    </citation>
    <scope>NUCLEOTIDE SEQUENCE [LARGE SCALE GENOMIC DNA]</scope>
    <source>
        <strain evidence="9 10">CBS 123904</strain>
    </source>
</reference>
<organism evidence="9 10">
    <name type="scientific">Aspergillus pseudoustus</name>
    <dbReference type="NCBI Taxonomy" id="1810923"/>
    <lineage>
        <taxon>Eukaryota</taxon>
        <taxon>Fungi</taxon>
        <taxon>Dikarya</taxon>
        <taxon>Ascomycota</taxon>
        <taxon>Pezizomycotina</taxon>
        <taxon>Eurotiomycetes</taxon>
        <taxon>Eurotiomycetidae</taxon>
        <taxon>Eurotiales</taxon>
        <taxon>Aspergillaceae</taxon>
        <taxon>Aspergillus</taxon>
        <taxon>Aspergillus subgen. Nidulantes</taxon>
    </lineage>
</organism>
<keyword evidence="6" id="KW-0326">Glycosidase</keyword>
<comment type="caution">
    <text evidence="9">The sequence shown here is derived from an EMBL/GenBank/DDBJ whole genome shotgun (WGS) entry which is preliminary data.</text>
</comment>
<accession>A0ABR4KW94</accession>
<dbReference type="SUPFAM" id="SSF51445">
    <property type="entry name" value="(Trans)glycosidases"/>
    <property type="match status" value="1"/>
</dbReference>
<evidence type="ECO:0000259" key="8">
    <source>
        <dbReference type="Pfam" id="PF26410"/>
    </source>
</evidence>
<feature type="domain" description="Glycoside hydrolase family 5" evidence="8">
    <location>
        <begin position="28"/>
        <end position="333"/>
    </location>
</feature>
<dbReference type="PANTHER" id="PTHR31451:SF21">
    <property type="entry name" value="MANNAN ENDO-1,4-BETA-MANNOSIDASE C"/>
    <property type="match status" value="1"/>
</dbReference>
<proteinExistence type="inferred from homology"/>
<evidence type="ECO:0000256" key="2">
    <source>
        <dbReference type="ARBA" id="ARBA00005641"/>
    </source>
</evidence>
<name>A0ABR4KW94_9EURO</name>
<evidence type="ECO:0000256" key="5">
    <source>
        <dbReference type="ARBA" id="ARBA00023180"/>
    </source>
</evidence>
<dbReference type="EC" id="3.2.1.78" evidence="3"/>